<evidence type="ECO:0000256" key="10">
    <source>
        <dbReference type="ARBA" id="ARBA00048109"/>
    </source>
</evidence>
<comment type="pathway">
    <text evidence="1">Glycerolipid metabolism; triacylglycerol biosynthesis.</text>
</comment>
<reference evidence="13 14" key="1">
    <citation type="submission" date="2016-11" db="EMBL/GenBank/DDBJ databases">
        <authorList>
            <person name="Klemetsen T."/>
        </authorList>
    </citation>
    <scope>NUCLEOTIDE SEQUENCE [LARGE SCALE GENOMIC DNA]</scope>
    <source>
        <strain evidence="13">MT 2528</strain>
    </source>
</reference>
<gene>
    <name evidence="13" type="ORF">MT2528_1553</name>
</gene>
<keyword evidence="14" id="KW-1185">Reference proteome</keyword>
<keyword evidence="7" id="KW-0319">Glycerol metabolism</keyword>
<proteinExistence type="inferred from homology"/>
<dbReference type="NCBIfam" id="TIGR02946">
    <property type="entry name" value="acyl_WS_DGAT"/>
    <property type="match status" value="1"/>
</dbReference>
<evidence type="ECO:0000256" key="1">
    <source>
        <dbReference type="ARBA" id="ARBA00004771"/>
    </source>
</evidence>
<dbReference type="SUPFAM" id="SSF52777">
    <property type="entry name" value="CoA-dependent acyltransferases"/>
    <property type="match status" value="1"/>
</dbReference>
<evidence type="ECO:0000259" key="12">
    <source>
        <dbReference type="Pfam" id="PF06974"/>
    </source>
</evidence>
<comment type="catalytic activity">
    <reaction evidence="10">
        <text>an acyl-CoA + a 1,2-diacyl-sn-glycerol = a triacyl-sn-glycerol + CoA</text>
        <dbReference type="Rhea" id="RHEA:10868"/>
        <dbReference type="ChEBI" id="CHEBI:17815"/>
        <dbReference type="ChEBI" id="CHEBI:57287"/>
        <dbReference type="ChEBI" id="CHEBI:58342"/>
        <dbReference type="ChEBI" id="CHEBI:64615"/>
        <dbReference type="EC" id="2.3.1.20"/>
    </reaction>
</comment>
<dbReference type="EMBL" id="FPLJ01000039">
    <property type="protein sequence ID" value="SGY88603.1"/>
    <property type="molecule type" value="Genomic_DNA"/>
</dbReference>
<dbReference type="InterPro" id="IPR045034">
    <property type="entry name" value="O-acyltransferase_WSD1-like"/>
</dbReference>
<organism evidence="13 14">
    <name type="scientific">Moritella viscosa</name>
    <dbReference type="NCBI Taxonomy" id="80854"/>
    <lineage>
        <taxon>Bacteria</taxon>
        <taxon>Pseudomonadati</taxon>
        <taxon>Pseudomonadota</taxon>
        <taxon>Gammaproteobacteria</taxon>
        <taxon>Alteromonadales</taxon>
        <taxon>Moritellaceae</taxon>
        <taxon>Moritella</taxon>
    </lineage>
</organism>
<dbReference type="EC" id="2.3.1.20" evidence="4"/>
<keyword evidence="5" id="KW-0444">Lipid biosynthesis</keyword>
<evidence type="ECO:0000256" key="8">
    <source>
        <dbReference type="ARBA" id="ARBA00023098"/>
    </source>
</evidence>
<dbReference type="RefSeq" id="WP_075471683.1">
    <property type="nucleotide sequence ID" value="NZ_CAWQZC010000118.1"/>
</dbReference>
<keyword evidence="6" id="KW-0808">Transferase</keyword>
<comment type="caution">
    <text evidence="13">The sequence shown here is derived from an EMBL/GenBank/DDBJ whole genome shotgun (WGS) entry which is preliminary data.</text>
</comment>
<evidence type="ECO:0000256" key="6">
    <source>
        <dbReference type="ARBA" id="ARBA00022679"/>
    </source>
</evidence>
<protein>
    <recommendedName>
        <fullName evidence="4">diacylglycerol O-acyltransferase</fullName>
        <ecNumber evidence="4">2.3.1.20</ecNumber>
    </recommendedName>
</protein>
<dbReference type="InterPro" id="IPR004255">
    <property type="entry name" value="O-acyltransferase_WSD1_N"/>
</dbReference>
<accession>A0ABY1HEH9</accession>
<sequence>MKALTLPDMGFLYCETVSRPNHVAAMQIFDIPNDYQGDYGTDLYQQLMQFTQIEKPFNYKLYTAYSGMMYWQEDDNVDLDYHVRRVRLPQPGTREQLIEYIEHAHSNLLDRNRPLWEIHLISGLANNQFAVYLKMHHAFTDGAKGNQIMLSYLSQQAEGPLQAFWSLKGFEGKQPNPEIKSSLVHKLKQNSALLTKQVRAIPSIIGLGSRLLLQAVNVYKTNIPTPFTAPKTPFSVSPKRARRAATSVLPLSRVKNIGKIAGTTINDVVVCICDIALHRYLSDLNYKLKQPLTAQIPVNLRALNDTISNNRIAITMVELGHSNTTPLSRLMAIKESCDKLKKEARSLSDEALTSYTLASQGLAIISELLKLDDVLPPVGNVLISNVPGPRKPVYMMGAEMQECFPLSALPPGMSLNITLYSYMNNLNVGLIACRTNLPDLTKLSGYIEDAFTELEQVVMSSAIDIVSDQIKRLTHDDSLSQSMHALISVINDNACSIVVQDSAKKEVGKIKSNHKSTVKKKAKKVTKEAENILG</sequence>
<evidence type="ECO:0000313" key="14">
    <source>
        <dbReference type="Proteomes" id="UP000182660"/>
    </source>
</evidence>
<evidence type="ECO:0000256" key="4">
    <source>
        <dbReference type="ARBA" id="ARBA00013244"/>
    </source>
</evidence>
<dbReference type="InterPro" id="IPR014292">
    <property type="entry name" value="Acyl_transf_WS/DGAT"/>
</dbReference>
<evidence type="ECO:0000256" key="9">
    <source>
        <dbReference type="ARBA" id="ARBA00023315"/>
    </source>
</evidence>
<evidence type="ECO:0000259" key="11">
    <source>
        <dbReference type="Pfam" id="PF03007"/>
    </source>
</evidence>
<dbReference type="Pfam" id="PF03007">
    <property type="entry name" value="WS_DGAT_cat"/>
    <property type="match status" value="1"/>
</dbReference>
<dbReference type="PANTHER" id="PTHR31650:SF1">
    <property type="entry name" value="WAX ESTER SYNTHASE_DIACYLGLYCEROL ACYLTRANSFERASE 4-RELATED"/>
    <property type="match status" value="1"/>
</dbReference>
<dbReference type="Proteomes" id="UP000182660">
    <property type="component" value="Unassembled WGS sequence"/>
</dbReference>
<evidence type="ECO:0000256" key="5">
    <source>
        <dbReference type="ARBA" id="ARBA00022516"/>
    </source>
</evidence>
<keyword evidence="9" id="KW-0012">Acyltransferase</keyword>
<name>A0ABY1HEH9_9GAMM</name>
<dbReference type="InterPro" id="IPR009721">
    <property type="entry name" value="O-acyltransferase_WSD1_C"/>
</dbReference>
<keyword evidence="8" id="KW-0443">Lipid metabolism</keyword>
<evidence type="ECO:0000256" key="3">
    <source>
        <dbReference type="ARBA" id="ARBA00009587"/>
    </source>
</evidence>
<evidence type="ECO:0000313" key="13">
    <source>
        <dbReference type="EMBL" id="SGY88603.1"/>
    </source>
</evidence>
<dbReference type="GeneID" id="61295436"/>
<comment type="pathway">
    <text evidence="2">Lipid metabolism.</text>
</comment>
<comment type="similarity">
    <text evidence="3">Belongs to the long-chain O-acyltransferase family.</text>
</comment>
<dbReference type="PANTHER" id="PTHR31650">
    <property type="entry name" value="O-ACYLTRANSFERASE (WSD1-LIKE) FAMILY PROTEIN"/>
    <property type="match status" value="1"/>
</dbReference>
<feature type="domain" description="O-acyltransferase WSD1 C-terminal" evidence="12">
    <location>
        <begin position="310"/>
        <end position="454"/>
    </location>
</feature>
<evidence type="ECO:0000256" key="7">
    <source>
        <dbReference type="ARBA" id="ARBA00022798"/>
    </source>
</evidence>
<dbReference type="Pfam" id="PF06974">
    <property type="entry name" value="WS_DGAT_C"/>
    <property type="match status" value="1"/>
</dbReference>
<evidence type="ECO:0000256" key="2">
    <source>
        <dbReference type="ARBA" id="ARBA00005189"/>
    </source>
</evidence>
<feature type="domain" description="O-acyltransferase WSD1-like N-terminal" evidence="11">
    <location>
        <begin position="8"/>
        <end position="269"/>
    </location>
</feature>